<evidence type="ECO:0000313" key="3">
    <source>
        <dbReference type="Proteomes" id="UP000003163"/>
    </source>
</evidence>
<protein>
    <recommendedName>
        <fullName evidence="1">Sm domain-containing protein</fullName>
    </recommendedName>
</protein>
<dbReference type="Gene3D" id="2.30.30.100">
    <property type="match status" value="1"/>
</dbReference>
<dbReference type="InterPro" id="IPR010920">
    <property type="entry name" value="LSM_dom_sf"/>
</dbReference>
<dbReference type="HOGENOM" id="CLU_2558266_0_0_1"/>
<comment type="caution">
    <text evidence="2">The sequence shown here is derived from an EMBL/GenBank/DDBJ whole genome shotgun (WGS) entry which is preliminary data.</text>
</comment>
<dbReference type="AlphaFoldDB" id="J8ZQV0"/>
<dbReference type="InParanoid" id="J8ZQV0"/>
<dbReference type="EMBL" id="AFBI03000093">
    <property type="protein sequence ID" value="EJW02053.1"/>
    <property type="molecule type" value="Genomic_DNA"/>
</dbReference>
<feature type="domain" description="Sm" evidence="1">
    <location>
        <begin position="2"/>
        <end position="68"/>
    </location>
</feature>
<dbReference type="Proteomes" id="UP000003163">
    <property type="component" value="Unassembled WGS sequence"/>
</dbReference>
<accession>J8ZQV0</accession>
<dbReference type="Pfam" id="PF01423">
    <property type="entry name" value="LSM"/>
    <property type="match status" value="1"/>
</dbReference>
<keyword evidence="3" id="KW-1185">Reference proteome</keyword>
<sequence>MYLNSFIHVKTNENRLFEGRLVYFDSELNLVLDFCREIFDFELPKCNNSECSFCINQTFKWGNVNILGSDIDDIFLVYDINR</sequence>
<dbReference type="InterPro" id="IPR001163">
    <property type="entry name" value="Sm_dom_euk/arc"/>
</dbReference>
<dbReference type="GO" id="GO:0032991">
    <property type="term" value="C:protein-containing complex"/>
    <property type="evidence" value="ECO:0007669"/>
    <property type="project" value="UniProtKB-ARBA"/>
</dbReference>
<gene>
    <name evidence="2" type="ORF">EDEG_03503</name>
</gene>
<name>J8ZQV0_EDHAE</name>
<organism evidence="2 3">
    <name type="scientific">Edhazardia aedis (strain USNM 41457)</name>
    <name type="common">Microsporidian parasite</name>
    <dbReference type="NCBI Taxonomy" id="1003232"/>
    <lineage>
        <taxon>Eukaryota</taxon>
        <taxon>Fungi</taxon>
        <taxon>Fungi incertae sedis</taxon>
        <taxon>Microsporidia</taxon>
        <taxon>Edhazardia</taxon>
    </lineage>
</organism>
<evidence type="ECO:0000313" key="2">
    <source>
        <dbReference type="EMBL" id="EJW02053.1"/>
    </source>
</evidence>
<evidence type="ECO:0000259" key="1">
    <source>
        <dbReference type="Pfam" id="PF01423"/>
    </source>
</evidence>
<proteinExistence type="predicted"/>
<dbReference type="SUPFAM" id="SSF50182">
    <property type="entry name" value="Sm-like ribonucleoproteins"/>
    <property type="match status" value="1"/>
</dbReference>
<reference evidence="3" key="2">
    <citation type="submission" date="2015-07" db="EMBL/GenBank/DDBJ databases">
        <title>Contrasting host-pathogen interactions and genome evolution in two generalist and specialist microsporidian pathogens of mosquitoes.</title>
        <authorList>
            <consortium name="The Broad Institute Genomics Platform"/>
            <consortium name="The Broad Institute Genome Sequencing Center for Infectious Disease"/>
            <person name="Cuomo C.A."/>
            <person name="Sanscrainte N.D."/>
            <person name="Goldberg J.M."/>
            <person name="Heiman D."/>
            <person name="Young S."/>
            <person name="Zeng Q."/>
            <person name="Becnel J.J."/>
            <person name="Birren B.W."/>
        </authorList>
    </citation>
    <scope>NUCLEOTIDE SEQUENCE [LARGE SCALE GENOMIC DNA]</scope>
    <source>
        <strain evidence="3">USNM 41457</strain>
    </source>
</reference>
<reference evidence="2 3" key="1">
    <citation type="submission" date="2011-08" db="EMBL/GenBank/DDBJ databases">
        <authorList>
            <person name="Liu Z.J."/>
            <person name="Shi F.L."/>
            <person name="Lu J.Q."/>
            <person name="Li M."/>
            <person name="Wang Z.L."/>
        </authorList>
    </citation>
    <scope>NUCLEOTIDE SEQUENCE [LARGE SCALE GENOMIC DNA]</scope>
    <source>
        <strain evidence="2 3">USNM 41457</strain>
    </source>
</reference>
<dbReference type="VEuPathDB" id="MicrosporidiaDB:EDEG_03503"/>